<keyword evidence="2" id="KW-1185">Reference proteome</keyword>
<sequence length="58" mass="6820">MPILTRLRELMYLSKNITYRKIPSDLSDHLYRDIGLSRDEVERLRMELPSQSSSAPNL</sequence>
<evidence type="ECO:0000313" key="2">
    <source>
        <dbReference type="Proteomes" id="UP000269157"/>
    </source>
</evidence>
<dbReference type="Proteomes" id="UP000269157">
    <property type="component" value="Unassembled WGS sequence"/>
</dbReference>
<organism evidence="1 2">
    <name type="scientific">Litoreibacter meonggei</name>
    <dbReference type="NCBI Taxonomy" id="1049199"/>
    <lineage>
        <taxon>Bacteria</taxon>
        <taxon>Pseudomonadati</taxon>
        <taxon>Pseudomonadota</taxon>
        <taxon>Alphaproteobacteria</taxon>
        <taxon>Rhodobacterales</taxon>
        <taxon>Roseobacteraceae</taxon>
        <taxon>Litoreibacter</taxon>
    </lineage>
</organism>
<protein>
    <submittedName>
        <fullName evidence="1">Uncharacterized protein DUF1127</fullName>
    </submittedName>
</protein>
<name>A0A497X6D6_9RHOB</name>
<comment type="caution">
    <text evidence="1">The sequence shown here is derived from an EMBL/GenBank/DDBJ whole genome shotgun (WGS) entry which is preliminary data.</text>
</comment>
<accession>A0A497X6D6</accession>
<gene>
    <name evidence="1" type="ORF">BCF46_0915</name>
</gene>
<reference evidence="1 2" key="1">
    <citation type="submission" date="2018-10" db="EMBL/GenBank/DDBJ databases">
        <title>Genomic Encyclopedia of Archaeal and Bacterial Type Strains, Phase II (KMG-II): from individual species to whole genera.</title>
        <authorList>
            <person name="Goeker M."/>
        </authorList>
    </citation>
    <scope>NUCLEOTIDE SEQUENCE [LARGE SCALE GENOMIC DNA]</scope>
    <source>
        <strain evidence="1 2">DSM 29466</strain>
    </source>
</reference>
<dbReference type="AlphaFoldDB" id="A0A497X6D6"/>
<dbReference type="EMBL" id="RCCE01000001">
    <property type="protein sequence ID" value="RLJ60712.1"/>
    <property type="molecule type" value="Genomic_DNA"/>
</dbReference>
<evidence type="ECO:0000313" key="1">
    <source>
        <dbReference type="EMBL" id="RLJ60712.1"/>
    </source>
</evidence>
<proteinExistence type="predicted"/>